<dbReference type="PANTHER" id="PTHR43716">
    <property type="entry name" value="D-2-HYDROXYGLUTARATE DEHYDROGENASE, MITOCHONDRIAL"/>
    <property type="match status" value="1"/>
</dbReference>
<evidence type="ECO:0000256" key="5">
    <source>
        <dbReference type="SAM" id="MobiDB-lite"/>
    </source>
</evidence>
<dbReference type="Pfam" id="PF02913">
    <property type="entry name" value="FAD-oxidase_C"/>
    <property type="match status" value="1"/>
</dbReference>
<sequence length="493" mass="52612">MSRDSVIDTRTGDAPPTASSPDAAAVERAVGEIRAALDDKGWVTDPAALDSWLVDSRGIYHGKCLGMARPASTAEVAAVMRIAYEAGIPVVPQGGNTGRVGGSTPDGSGRMLLINLSRMNKVRAIDAANDTMTVEAGCILKSLQDEAAAADRLFPLSLGAEGTCQIGGNLASNAGGINVVRYGNARELVLGLEVVLPDGRVWDGLTGLRKNNTGYDMKHLFLGSEGTLGIITGAVLKLFPRPRTRATALVALSDLDAALTLLADAKAKGGGALTSFELMPGFALDWAEKLVEGARAPFEQTYDWTVLLEFAGGEAVEAALQTLLEEAFEAERIVDAVIAQSEDQRGQLWFLREAIVDAQNREGAQIKHDISVPVSAIPDFIRRAAEAVERVQPGTRPYPFGHVGDGNIHYNLSQPEDMDGETFKARAPDLHRAVHDIVHDLKGSISAEHGIGRSKRDELTRYKSAVELDIMRQVKRALDPKGLMNPGALLPEA</sequence>
<dbReference type="PROSITE" id="PS51387">
    <property type="entry name" value="FAD_PCMH"/>
    <property type="match status" value="1"/>
</dbReference>
<dbReference type="Gene3D" id="3.30.465.10">
    <property type="match status" value="1"/>
</dbReference>
<dbReference type="InterPro" id="IPR016166">
    <property type="entry name" value="FAD-bd_PCMH"/>
</dbReference>
<dbReference type="SUPFAM" id="SSF55103">
    <property type="entry name" value="FAD-linked oxidases, C-terminal domain"/>
    <property type="match status" value="1"/>
</dbReference>
<dbReference type="InterPro" id="IPR016171">
    <property type="entry name" value="Vanillyl_alc_oxidase_C-sub2"/>
</dbReference>
<dbReference type="Pfam" id="PF01565">
    <property type="entry name" value="FAD_binding_4"/>
    <property type="match status" value="1"/>
</dbReference>
<accession>A0A8J7V063</accession>
<feature type="region of interest" description="Disordered" evidence="5">
    <location>
        <begin position="1"/>
        <end position="24"/>
    </location>
</feature>
<evidence type="ECO:0000256" key="3">
    <source>
        <dbReference type="ARBA" id="ARBA00022630"/>
    </source>
</evidence>
<comment type="cofactor">
    <cofactor evidence="1">
        <name>FAD</name>
        <dbReference type="ChEBI" id="CHEBI:57692"/>
    </cofactor>
</comment>
<evidence type="ECO:0000313" key="7">
    <source>
        <dbReference type="EMBL" id="MBP5856441.1"/>
    </source>
</evidence>
<dbReference type="GO" id="GO:0003824">
    <property type="term" value="F:catalytic activity"/>
    <property type="evidence" value="ECO:0007669"/>
    <property type="project" value="InterPro"/>
</dbReference>
<dbReference type="Proteomes" id="UP000672602">
    <property type="component" value="Unassembled WGS sequence"/>
</dbReference>
<dbReference type="Gene3D" id="3.30.70.2740">
    <property type="match status" value="1"/>
</dbReference>
<feature type="compositionally biased region" description="Basic and acidic residues" evidence="5">
    <location>
        <begin position="1"/>
        <end position="11"/>
    </location>
</feature>
<name>A0A8J7V063_9PROT</name>
<evidence type="ECO:0000256" key="2">
    <source>
        <dbReference type="ARBA" id="ARBA00008000"/>
    </source>
</evidence>
<dbReference type="Gene3D" id="1.10.45.10">
    <property type="entry name" value="Vanillyl-alcohol Oxidase, Chain A, domain 4"/>
    <property type="match status" value="1"/>
</dbReference>
<dbReference type="InterPro" id="IPR036318">
    <property type="entry name" value="FAD-bd_PCMH-like_sf"/>
</dbReference>
<organism evidence="7 8">
    <name type="scientific">Marivibrio halodurans</name>
    <dbReference type="NCBI Taxonomy" id="2039722"/>
    <lineage>
        <taxon>Bacteria</taxon>
        <taxon>Pseudomonadati</taxon>
        <taxon>Pseudomonadota</taxon>
        <taxon>Alphaproteobacteria</taxon>
        <taxon>Rhodospirillales</taxon>
        <taxon>Rhodospirillaceae</taxon>
        <taxon>Marivibrio</taxon>
    </lineage>
</organism>
<dbReference type="EMBL" id="JAGMWN010000002">
    <property type="protein sequence ID" value="MBP5856441.1"/>
    <property type="molecule type" value="Genomic_DNA"/>
</dbReference>
<keyword evidence="3" id="KW-0285">Flavoprotein</keyword>
<dbReference type="InterPro" id="IPR016167">
    <property type="entry name" value="FAD-bd_PCMH_sub1"/>
</dbReference>
<dbReference type="PANTHER" id="PTHR43716:SF2">
    <property type="entry name" value="BLL6224 PROTEIN"/>
    <property type="match status" value="1"/>
</dbReference>
<dbReference type="InterPro" id="IPR051264">
    <property type="entry name" value="FAD-oxidored/transferase_4"/>
</dbReference>
<evidence type="ECO:0000256" key="4">
    <source>
        <dbReference type="ARBA" id="ARBA00022827"/>
    </source>
</evidence>
<dbReference type="InterPro" id="IPR016164">
    <property type="entry name" value="FAD-linked_Oxase-like_C"/>
</dbReference>
<comment type="caution">
    <text evidence="7">The sequence shown here is derived from an EMBL/GenBank/DDBJ whole genome shotgun (WGS) entry which is preliminary data.</text>
</comment>
<dbReference type="GO" id="GO:0022904">
    <property type="term" value="P:respiratory electron transport chain"/>
    <property type="evidence" value="ECO:0007669"/>
    <property type="project" value="TreeGrafter"/>
</dbReference>
<dbReference type="SUPFAM" id="SSF56176">
    <property type="entry name" value="FAD-binding/transporter-associated domain-like"/>
    <property type="match status" value="1"/>
</dbReference>
<feature type="domain" description="FAD-binding PCMH-type" evidence="6">
    <location>
        <begin position="60"/>
        <end position="241"/>
    </location>
</feature>
<dbReference type="Gene3D" id="3.30.70.2190">
    <property type="match status" value="1"/>
</dbReference>
<evidence type="ECO:0000259" key="6">
    <source>
        <dbReference type="PROSITE" id="PS51387"/>
    </source>
</evidence>
<gene>
    <name evidence="7" type="ORF">KAJ83_05440</name>
</gene>
<proteinExistence type="inferred from homology"/>
<dbReference type="InterPro" id="IPR006094">
    <property type="entry name" value="Oxid_FAD_bind_N"/>
</dbReference>
<evidence type="ECO:0000256" key="1">
    <source>
        <dbReference type="ARBA" id="ARBA00001974"/>
    </source>
</evidence>
<dbReference type="Gene3D" id="3.30.43.10">
    <property type="entry name" value="Uridine Diphospho-n-acetylenolpyruvylglucosamine Reductase, domain 2"/>
    <property type="match status" value="1"/>
</dbReference>
<keyword evidence="8" id="KW-1185">Reference proteome</keyword>
<reference evidence="7" key="1">
    <citation type="submission" date="2021-04" db="EMBL/GenBank/DDBJ databases">
        <authorList>
            <person name="Zhang D.-C."/>
        </authorList>
    </citation>
    <scope>NUCLEOTIDE SEQUENCE</scope>
    <source>
        <strain evidence="7">CGMCC 1.15697</strain>
    </source>
</reference>
<comment type="similarity">
    <text evidence="2">Belongs to the FAD-binding oxidoreductase/transferase type 4 family.</text>
</comment>
<dbReference type="InterPro" id="IPR016169">
    <property type="entry name" value="FAD-bd_PCMH_sub2"/>
</dbReference>
<feature type="compositionally biased region" description="Low complexity" evidence="5">
    <location>
        <begin position="13"/>
        <end position="24"/>
    </location>
</feature>
<evidence type="ECO:0000313" key="8">
    <source>
        <dbReference type="Proteomes" id="UP000672602"/>
    </source>
</evidence>
<dbReference type="GO" id="GO:0071949">
    <property type="term" value="F:FAD binding"/>
    <property type="evidence" value="ECO:0007669"/>
    <property type="project" value="InterPro"/>
</dbReference>
<protein>
    <submittedName>
        <fullName evidence="7">FAD-binding oxidoreductase</fullName>
    </submittedName>
</protein>
<keyword evidence="4" id="KW-0274">FAD</keyword>
<dbReference type="InterPro" id="IPR004113">
    <property type="entry name" value="FAD-bd_oxidored_4_C"/>
</dbReference>
<dbReference type="AlphaFoldDB" id="A0A8J7V063"/>
<dbReference type="RefSeq" id="WP_210681015.1">
    <property type="nucleotide sequence ID" value="NZ_JAGMWN010000002.1"/>
</dbReference>
<dbReference type="FunFam" id="1.10.45.10:FF:000001">
    <property type="entry name" value="D-lactate dehydrogenase mitochondrial"/>
    <property type="match status" value="1"/>
</dbReference>